<dbReference type="Pfam" id="PF02800">
    <property type="entry name" value="Gp_dh_C"/>
    <property type="match status" value="1"/>
</dbReference>
<feature type="binding site" evidence="6">
    <location>
        <position position="125"/>
    </location>
    <ligand>
        <name>NAD(+)</name>
        <dbReference type="ChEBI" id="CHEBI:57540"/>
    </ligand>
</feature>
<evidence type="ECO:0000313" key="10">
    <source>
        <dbReference type="EMBL" id="GIM76694.1"/>
    </source>
</evidence>
<feature type="binding site" evidence="5">
    <location>
        <position position="238"/>
    </location>
    <ligand>
        <name>D-glyceraldehyde 3-phosphate</name>
        <dbReference type="ChEBI" id="CHEBI:59776"/>
    </ligand>
</feature>
<evidence type="ECO:0000256" key="6">
    <source>
        <dbReference type="PIRSR" id="PIRSR000149-3"/>
    </source>
</evidence>
<dbReference type="Proteomes" id="UP000680865">
    <property type="component" value="Unassembled WGS sequence"/>
</dbReference>
<dbReference type="InterPro" id="IPR020828">
    <property type="entry name" value="GlycerAld_3-P_DH_NAD(P)-bd"/>
</dbReference>
<evidence type="ECO:0000256" key="4">
    <source>
        <dbReference type="PIRSR" id="PIRSR000149-1"/>
    </source>
</evidence>
<dbReference type="FunFam" id="3.30.360.10:FF:000002">
    <property type="entry name" value="Glyceraldehyde-3-phosphate dehydrogenase"/>
    <property type="match status" value="1"/>
</dbReference>
<evidence type="ECO:0000256" key="8">
    <source>
        <dbReference type="RuleBase" id="RU000397"/>
    </source>
</evidence>
<dbReference type="AlphaFoldDB" id="A0A919SRP0"/>
<dbReference type="PANTHER" id="PTHR43148">
    <property type="entry name" value="GLYCERALDEHYDE-3-PHOSPHATE DEHYDROGENASE 2"/>
    <property type="match status" value="1"/>
</dbReference>
<dbReference type="SUPFAM" id="SSF55347">
    <property type="entry name" value="Glyceraldehyde-3-phosphate dehydrogenase-like, C-terminal domain"/>
    <property type="match status" value="1"/>
</dbReference>
<gene>
    <name evidence="10" type="primary">gap</name>
    <name evidence="10" type="ORF">Aco04nite_51630</name>
</gene>
<feature type="binding site" evidence="5">
    <location>
        <begin position="215"/>
        <end position="216"/>
    </location>
    <ligand>
        <name>D-glyceraldehyde 3-phosphate</name>
        <dbReference type="ChEBI" id="CHEBI:59776"/>
    </ligand>
</feature>
<feature type="binding site" evidence="6">
    <location>
        <begin position="13"/>
        <end position="14"/>
    </location>
    <ligand>
        <name>NAD(+)</name>
        <dbReference type="ChEBI" id="CHEBI:57540"/>
    </ligand>
</feature>
<organism evidence="10 11">
    <name type="scientific">Winogradskya consettensis</name>
    <dbReference type="NCBI Taxonomy" id="113560"/>
    <lineage>
        <taxon>Bacteria</taxon>
        <taxon>Bacillati</taxon>
        <taxon>Actinomycetota</taxon>
        <taxon>Actinomycetes</taxon>
        <taxon>Micromonosporales</taxon>
        <taxon>Micromonosporaceae</taxon>
        <taxon>Winogradskya</taxon>
    </lineage>
</organism>
<evidence type="ECO:0000313" key="11">
    <source>
        <dbReference type="Proteomes" id="UP000680865"/>
    </source>
</evidence>
<dbReference type="EMBL" id="BOQP01000028">
    <property type="protein sequence ID" value="GIM76694.1"/>
    <property type="molecule type" value="Genomic_DNA"/>
</dbReference>
<feature type="binding site" evidence="6">
    <location>
        <position position="39"/>
    </location>
    <ligand>
        <name>NAD(+)</name>
        <dbReference type="ChEBI" id="CHEBI:57540"/>
    </ligand>
</feature>
<dbReference type="SUPFAM" id="SSF51735">
    <property type="entry name" value="NAD(P)-binding Rossmann-fold domains"/>
    <property type="match status" value="1"/>
</dbReference>
<proteinExistence type="inferred from homology"/>
<feature type="binding site" evidence="6">
    <location>
        <position position="83"/>
    </location>
    <ligand>
        <name>NAD(+)</name>
        <dbReference type="ChEBI" id="CHEBI:57540"/>
    </ligand>
</feature>
<dbReference type="GO" id="GO:0004365">
    <property type="term" value="F:glyceraldehyde-3-phosphate dehydrogenase (NAD+) (phosphorylating) activity"/>
    <property type="evidence" value="ECO:0007669"/>
    <property type="project" value="UniProtKB-ARBA"/>
</dbReference>
<dbReference type="GO" id="GO:0051287">
    <property type="term" value="F:NAD binding"/>
    <property type="evidence" value="ECO:0007669"/>
    <property type="project" value="InterPro"/>
</dbReference>
<dbReference type="CDD" id="cd05214">
    <property type="entry name" value="GAPDH_I_N"/>
    <property type="match status" value="1"/>
</dbReference>
<feature type="binding site" evidence="5">
    <location>
        <begin position="156"/>
        <end position="158"/>
    </location>
    <ligand>
        <name>D-glyceraldehyde 3-phosphate</name>
        <dbReference type="ChEBI" id="CHEBI:59776"/>
    </ligand>
</feature>
<dbReference type="InterPro" id="IPR006424">
    <property type="entry name" value="Glyceraldehyde-3-P_DH_1"/>
</dbReference>
<feature type="domain" description="Glyceraldehyde 3-phosphate dehydrogenase NAD(P) binding" evidence="9">
    <location>
        <begin position="4"/>
        <end position="157"/>
    </location>
</feature>
<accession>A0A919SRP0</accession>
<dbReference type="Pfam" id="PF00044">
    <property type="entry name" value="Gp_dh_N"/>
    <property type="match status" value="1"/>
</dbReference>
<feature type="active site" description="Nucleophile" evidence="4">
    <location>
        <position position="157"/>
    </location>
</feature>
<dbReference type="SMART" id="SM00846">
    <property type="entry name" value="Gp_dh_N"/>
    <property type="match status" value="1"/>
</dbReference>
<dbReference type="FunFam" id="3.40.50.720:FF:000001">
    <property type="entry name" value="Glyceraldehyde-3-phosphate dehydrogenase"/>
    <property type="match status" value="1"/>
</dbReference>
<evidence type="ECO:0000256" key="3">
    <source>
        <dbReference type="ARBA" id="ARBA00023002"/>
    </source>
</evidence>
<comment type="similarity">
    <text evidence="2 8">Belongs to the glyceraldehyde-3-phosphate dehydrogenase family.</text>
</comment>
<keyword evidence="6" id="KW-0547">Nucleotide-binding</keyword>
<evidence type="ECO:0000256" key="5">
    <source>
        <dbReference type="PIRSR" id="PIRSR000149-2"/>
    </source>
</evidence>
<feature type="site" description="Activates thiol group during catalysis" evidence="7">
    <location>
        <position position="184"/>
    </location>
</feature>
<feature type="binding site" evidence="6">
    <location>
        <position position="321"/>
    </location>
    <ligand>
        <name>NAD(+)</name>
        <dbReference type="ChEBI" id="CHEBI:57540"/>
    </ligand>
</feature>
<keyword evidence="6" id="KW-0520">NAD</keyword>
<evidence type="ECO:0000256" key="7">
    <source>
        <dbReference type="PIRSR" id="PIRSR000149-4"/>
    </source>
</evidence>
<protein>
    <submittedName>
        <fullName evidence="10">Glyceraldehyde-3-phosphate dehydrogenase</fullName>
    </submittedName>
</protein>
<dbReference type="GO" id="GO:0005737">
    <property type="term" value="C:cytoplasm"/>
    <property type="evidence" value="ECO:0007669"/>
    <property type="project" value="UniProtKB-SubCell"/>
</dbReference>
<sequence>MMTYRIAINGFGRIGRNYLRRLTDKKLANAGLEVVAINDLYNAATLAHLLEYDSAFGRLDAEVGYDDDKLTVGWHTIPTFAERSPDALPWGDLGVDLVIESTGKLRTRDDVALHLKAGAGRVLISSPGKGVDATLVPGVNADTYDPEQHQIVSAASCTTNCVAPLLKVLHEAFTVERGYLTTVHAYTNDQNVLDAPHKDPRRARAAAVNIIPTSTGAAKAVGLVLPELAGRLDGVALRVPVIDGSISDLTLEFATEVTAASINEAVAAASSAGQPMHGIIRYTEAPLVSTDIVGDPASCVFDAGLTQAQGRLAKVFGWYDNEWGYTNRLVDLTLQMAGR</sequence>
<dbReference type="CDD" id="cd18126">
    <property type="entry name" value="GAPDH_I_C"/>
    <property type="match status" value="1"/>
</dbReference>
<reference evidence="10" key="1">
    <citation type="submission" date="2021-03" db="EMBL/GenBank/DDBJ databases">
        <title>Whole genome shotgun sequence of Actinoplanes consettensis NBRC 14913.</title>
        <authorList>
            <person name="Komaki H."/>
            <person name="Tamura T."/>
        </authorList>
    </citation>
    <scope>NUCLEOTIDE SEQUENCE</scope>
    <source>
        <strain evidence="10">NBRC 14913</strain>
    </source>
</reference>
<comment type="caution">
    <text evidence="10">The sequence shown here is derived from an EMBL/GenBank/DDBJ whole genome shotgun (WGS) entry which is preliminary data.</text>
</comment>
<dbReference type="NCBIfam" id="TIGR01534">
    <property type="entry name" value="GAPDH-I"/>
    <property type="match status" value="1"/>
</dbReference>
<evidence type="ECO:0000256" key="2">
    <source>
        <dbReference type="ARBA" id="ARBA00007406"/>
    </source>
</evidence>
<feature type="binding site" evidence="5">
    <location>
        <position position="187"/>
    </location>
    <ligand>
        <name>D-glyceraldehyde 3-phosphate</name>
        <dbReference type="ChEBI" id="CHEBI:59776"/>
    </ligand>
</feature>
<dbReference type="InterPro" id="IPR020831">
    <property type="entry name" value="GlycerAld/Erythrose_P_DH"/>
</dbReference>
<dbReference type="PIRSF" id="PIRSF000149">
    <property type="entry name" value="GAP_DH"/>
    <property type="match status" value="1"/>
</dbReference>
<keyword evidence="3" id="KW-0560">Oxidoreductase</keyword>
<name>A0A919SRP0_9ACTN</name>
<dbReference type="InterPro" id="IPR020829">
    <property type="entry name" value="GlycerAld_3-P_DH_cat"/>
</dbReference>
<dbReference type="PRINTS" id="PR00078">
    <property type="entry name" value="G3PDHDRGNASE"/>
</dbReference>
<evidence type="ECO:0000259" key="9">
    <source>
        <dbReference type="SMART" id="SM00846"/>
    </source>
</evidence>
<comment type="subcellular location">
    <subcellularLocation>
        <location evidence="1">Cytoplasm</location>
    </subcellularLocation>
</comment>
<dbReference type="Gene3D" id="3.30.360.10">
    <property type="entry name" value="Dihydrodipicolinate Reductase, domain 2"/>
    <property type="match status" value="1"/>
</dbReference>
<keyword evidence="11" id="KW-1185">Reference proteome</keyword>
<dbReference type="InterPro" id="IPR036291">
    <property type="entry name" value="NAD(P)-bd_dom_sf"/>
</dbReference>
<dbReference type="GO" id="GO:0050661">
    <property type="term" value="F:NADP binding"/>
    <property type="evidence" value="ECO:0007669"/>
    <property type="project" value="InterPro"/>
</dbReference>
<dbReference type="GO" id="GO:0006006">
    <property type="term" value="P:glucose metabolic process"/>
    <property type="evidence" value="ECO:0007669"/>
    <property type="project" value="InterPro"/>
</dbReference>
<evidence type="ECO:0000256" key="1">
    <source>
        <dbReference type="ARBA" id="ARBA00004496"/>
    </source>
</evidence>
<dbReference type="Gene3D" id="3.40.50.720">
    <property type="entry name" value="NAD(P)-binding Rossmann-like Domain"/>
    <property type="match status" value="1"/>
</dbReference>